<dbReference type="Proteomes" id="UP001066276">
    <property type="component" value="Chromosome 4_2"/>
</dbReference>
<evidence type="ECO:0000313" key="3">
    <source>
        <dbReference type="Proteomes" id="UP001066276"/>
    </source>
</evidence>
<organism evidence="2 3">
    <name type="scientific">Pleurodeles waltl</name>
    <name type="common">Iberian ribbed newt</name>
    <dbReference type="NCBI Taxonomy" id="8319"/>
    <lineage>
        <taxon>Eukaryota</taxon>
        <taxon>Metazoa</taxon>
        <taxon>Chordata</taxon>
        <taxon>Craniata</taxon>
        <taxon>Vertebrata</taxon>
        <taxon>Euteleostomi</taxon>
        <taxon>Amphibia</taxon>
        <taxon>Batrachia</taxon>
        <taxon>Caudata</taxon>
        <taxon>Salamandroidea</taxon>
        <taxon>Salamandridae</taxon>
        <taxon>Pleurodelinae</taxon>
        <taxon>Pleurodeles</taxon>
    </lineage>
</organism>
<feature type="region of interest" description="Disordered" evidence="1">
    <location>
        <begin position="83"/>
        <end position="114"/>
    </location>
</feature>
<accession>A0AAV7SII3</accession>
<comment type="caution">
    <text evidence="2">The sequence shown here is derived from an EMBL/GenBank/DDBJ whole genome shotgun (WGS) entry which is preliminary data.</text>
</comment>
<keyword evidence="3" id="KW-1185">Reference proteome</keyword>
<proteinExistence type="predicted"/>
<gene>
    <name evidence="2" type="ORF">NDU88_004350</name>
</gene>
<name>A0AAV7SII3_PLEWA</name>
<dbReference type="AlphaFoldDB" id="A0AAV7SII3"/>
<reference evidence="2" key="1">
    <citation type="journal article" date="2022" name="bioRxiv">
        <title>Sequencing and chromosome-scale assembly of the giantPleurodeles waltlgenome.</title>
        <authorList>
            <person name="Brown T."/>
            <person name="Elewa A."/>
            <person name="Iarovenko S."/>
            <person name="Subramanian E."/>
            <person name="Araus A.J."/>
            <person name="Petzold A."/>
            <person name="Susuki M."/>
            <person name="Suzuki K.-i.T."/>
            <person name="Hayashi T."/>
            <person name="Toyoda A."/>
            <person name="Oliveira C."/>
            <person name="Osipova E."/>
            <person name="Leigh N.D."/>
            <person name="Simon A."/>
            <person name="Yun M.H."/>
        </authorList>
    </citation>
    <scope>NUCLEOTIDE SEQUENCE</scope>
    <source>
        <strain evidence="2">20211129_DDA</strain>
        <tissue evidence="2">Liver</tissue>
    </source>
</reference>
<evidence type="ECO:0000256" key="1">
    <source>
        <dbReference type="SAM" id="MobiDB-lite"/>
    </source>
</evidence>
<protein>
    <submittedName>
        <fullName evidence="2">Uncharacterized protein</fullName>
    </submittedName>
</protein>
<sequence length="114" mass="12764">MDKMTTIAKVVCELEWSPVQEKSVAASNSLETAHILEEETKALTANQDRVSLTDQELGALSEQFLNNIEEQIDRTLSRTTAAKMHSGGNGVNQLLDAPQMHKRLRQSEPCRTLW</sequence>
<evidence type="ECO:0000313" key="2">
    <source>
        <dbReference type="EMBL" id="KAJ1163898.1"/>
    </source>
</evidence>
<dbReference type="EMBL" id="JANPWB010000008">
    <property type="protein sequence ID" value="KAJ1163898.1"/>
    <property type="molecule type" value="Genomic_DNA"/>
</dbReference>